<dbReference type="RefSeq" id="WP_015835473.1">
    <property type="nucleotide sequence ID" value="NC_012962.1"/>
</dbReference>
<accession>A0ABX9SMQ0</accession>
<comment type="caution">
    <text evidence="2">The sequence shown here is derived from an EMBL/GenBank/DDBJ whole genome shotgun (WGS) entry which is preliminary data.</text>
</comment>
<name>A0ABX9SMQ0_9GAMM</name>
<evidence type="ECO:0000256" key="1">
    <source>
        <dbReference type="SAM" id="Phobius"/>
    </source>
</evidence>
<dbReference type="Proteomes" id="UP000280955">
    <property type="component" value="Unassembled WGS sequence"/>
</dbReference>
<feature type="transmembrane region" description="Helical" evidence="1">
    <location>
        <begin position="12"/>
        <end position="31"/>
    </location>
</feature>
<gene>
    <name evidence="2" type="ORF">BDD30_1376</name>
</gene>
<keyword evidence="1" id="KW-0472">Membrane</keyword>
<dbReference type="InterPro" id="IPR032126">
    <property type="entry name" value="LydA_holin"/>
</dbReference>
<sequence>MSFKIPNDEDVIIWIIIGTFSTWGGVVRYIIDMKKDKIRWDCKEATSQMIVSSFTGFLGGFLSFESGVSLYMTFVISGLFGTMGSTGISYLWGKFFGGEDKK</sequence>
<evidence type="ECO:0000313" key="3">
    <source>
        <dbReference type="Proteomes" id="UP000280955"/>
    </source>
</evidence>
<keyword evidence="1" id="KW-1133">Transmembrane helix</keyword>
<dbReference type="Pfam" id="PF16083">
    <property type="entry name" value="Phage_holin_3_3"/>
    <property type="match status" value="1"/>
</dbReference>
<reference evidence="2 3" key="1">
    <citation type="submission" date="2018-10" db="EMBL/GenBank/DDBJ databases">
        <title>Genomic Encyclopedia of Archaeal and Bacterial Type Strains, Phase II (KMG-II): from individual species to whole genera.</title>
        <authorList>
            <person name="Goeker M."/>
        </authorList>
    </citation>
    <scope>NUCLEOTIDE SEQUENCE [LARGE SCALE GENOMIC DNA]</scope>
    <source>
        <strain evidence="2 3">DSM 15149</strain>
    </source>
</reference>
<keyword evidence="3" id="KW-1185">Reference proteome</keyword>
<protein>
    <submittedName>
        <fullName evidence="2">LydA family holin superfamily III</fullName>
    </submittedName>
</protein>
<keyword evidence="1" id="KW-0812">Transmembrane</keyword>
<feature type="transmembrane region" description="Helical" evidence="1">
    <location>
        <begin position="70"/>
        <end position="92"/>
    </location>
</feature>
<evidence type="ECO:0000313" key="2">
    <source>
        <dbReference type="EMBL" id="RKS59310.1"/>
    </source>
</evidence>
<organism evidence="2 3">
    <name type="scientific">Photorhabdus asymbiotica</name>
    <dbReference type="NCBI Taxonomy" id="291112"/>
    <lineage>
        <taxon>Bacteria</taxon>
        <taxon>Pseudomonadati</taxon>
        <taxon>Pseudomonadota</taxon>
        <taxon>Gammaproteobacteria</taxon>
        <taxon>Enterobacterales</taxon>
        <taxon>Morganellaceae</taxon>
        <taxon>Photorhabdus</taxon>
    </lineage>
</organism>
<dbReference type="EMBL" id="RBLJ01000002">
    <property type="protein sequence ID" value="RKS59310.1"/>
    <property type="molecule type" value="Genomic_DNA"/>
</dbReference>
<proteinExistence type="predicted"/>